<dbReference type="InterPro" id="IPR001387">
    <property type="entry name" value="Cro/C1-type_HTH"/>
</dbReference>
<dbReference type="Gene3D" id="1.10.260.40">
    <property type="entry name" value="lambda repressor-like DNA-binding domains"/>
    <property type="match status" value="1"/>
</dbReference>
<evidence type="ECO:0000313" key="3">
    <source>
        <dbReference type="Proteomes" id="UP000001353"/>
    </source>
</evidence>
<evidence type="ECO:0000313" key="2">
    <source>
        <dbReference type="EMBL" id="AEI94256.1"/>
    </source>
</evidence>
<dbReference type="PROSITE" id="PS50943">
    <property type="entry name" value="HTH_CROC1"/>
    <property type="match status" value="1"/>
</dbReference>
<gene>
    <name evidence="2" type="ordered locus">RLO149_c022830</name>
</gene>
<dbReference type="HOGENOM" id="CLU_066192_17_5_5"/>
<sequence length="111" mass="12443">MSKSNRELINEALTLARLYWGYSQVEMAEALGMSQAMVSEIERGSKSVTLETLERYSEALGVKKSQLMFFAEEIEDDVPVRRGRLIIARKALDLLEKLKPSEHGCAQTPGP</sequence>
<dbReference type="STRING" id="391595.RLO149_c022830"/>
<keyword evidence="3" id="KW-1185">Reference proteome</keyword>
<dbReference type="SMART" id="SM00530">
    <property type="entry name" value="HTH_XRE"/>
    <property type="match status" value="1"/>
</dbReference>
<dbReference type="EMBL" id="CP002623">
    <property type="protein sequence ID" value="AEI94256.1"/>
    <property type="molecule type" value="Genomic_DNA"/>
</dbReference>
<dbReference type="Pfam" id="PF01381">
    <property type="entry name" value="HTH_3"/>
    <property type="match status" value="1"/>
</dbReference>
<dbReference type="KEGG" id="rli:RLO149_c022830"/>
<dbReference type="InterPro" id="IPR010982">
    <property type="entry name" value="Lambda_DNA-bd_dom_sf"/>
</dbReference>
<organism evidence="2 3">
    <name type="scientific">Roseobacter litoralis (strain ATCC 49566 / DSM 6996 / JCM 21268 / NBRC 15278 / OCh 149)</name>
    <dbReference type="NCBI Taxonomy" id="391595"/>
    <lineage>
        <taxon>Bacteria</taxon>
        <taxon>Pseudomonadati</taxon>
        <taxon>Pseudomonadota</taxon>
        <taxon>Alphaproteobacteria</taxon>
        <taxon>Rhodobacterales</taxon>
        <taxon>Roseobacteraceae</taxon>
        <taxon>Roseobacter</taxon>
    </lineage>
</organism>
<dbReference type="RefSeq" id="WP_013962180.1">
    <property type="nucleotide sequence ID" value="NC_015730.1"/>
</dbReference>
<accession>F7ZAR0</accession>
<dbReference type="CDD" id="cd00093">
    <property type="entry name" value="HTH_XRE"/>
    <property type="match status" value="1"/>
</dbReference>
<evidence type="ECO:0000259" key="1">
    <source>
        <dbReference type="PROSITE" id="PS50943"/>
    </source>
</evidence>
<dbReference type="SUPFAM" id="SSF47413">
    <property type="entry name" value="lambda repressor-like DNA-binding domains"/>
    <property type="match status" value="1"/>
</dbReference>
<reference evidence="2 3" key="1">
    <citation type="journal article" date="2011" name="BMC Genomics">
        <title>Comparative genome analysis and genome-guided physiological analysis of Roseobacter litoralis.</title>
        <authorList>
            <person name="Kalhoefer D."/>
            <person name="Thole S."/>
            <person name="Voget S."/>
            <person name="Lehmann R."/>
            <person name="Liesegang H."/>
            <person name="Wollher A."/>
            <person name="Daniel R."/>
            <person name="Simon M."/>
            <person name="Brinkhoff T."/>
        </authorList>
    </citation>
    <scope>NUCLEOTIDE SEQUENCE [LARGE SCALE GENOMIC DNA]</scope>
    <source>
        <strain evidence="3">ATCC 49566 / DSM 6996 / JCM 21268 / NBRC 15278 / OCh 149</strain>
    </source>
</reference>
<protein>
    <submittedName>
        <fullName evidence="2">HTH-type transcriptional regulator-like protein</fullName>
    </submittedName>
</protein>
<dbReference type="Proteomes" id="UP000001353">
    <property type="component" value="Chromosome"/>
</dbReference>
<dbReference type="GO" id="GO:0003677">
    <property type="term" value="F:DNA binding"/>
    <property type="evidence" value="ECO:0007669"/>
    <property type="project" value="InterPro"/>
</dbReference>
<feature type="domain" description="HTH cro/C1-type" evidence="1">
    <location>
        <begin position="21"/>
        <end position="67"/>
    </location>
</feature>
<proteinExistence type="predicted"/>
<name>F7ZAR0_ROSLO</name>
<dbReference type="OrthoDB" id="407979at2"/>
<dbReference type="AlphaFoldDB" id="F7ZAR0"/>
<dbReference type="eggNOG" id="COG1476">
    <property type="taxonomic scope" value="Bacteria"/>
</dbReference>